<evidence type="ECO:0000313" key="8">
    <source>
        <dbReference type="Proteomes" id="UP001149140"/>
    </source>
</evidence>
<dbReference type="Proteomes" id="UP001149140">
    <property type="component" value="Unassembled WGS sequence"/>
</dbReference>
<keyword evidence="3" id="KW-0285">Flavoprotein</keyword>
<dbReference type="Gene3D" id="3.40.462.20">
    <property type="match status" value="1"/>
</dbReference>
<dbReference type="RefSeq" id="WP_270046023.1">
    <property type="nucleotide sequence ID" value="NZ_JAPDOD010000075.1"/>
</dbReference>
<dbReference type="InterPro" id="IPR016167">
    <property type="entry name" value="FAD-bd_PCMH_sub1"/>
</dbReference>
<dbReference type="PANTHER" id="PTHR42973">
    <property type="entry name" value="BINDING OXIDOREDUCTASE, PUTATIVE (AFU_ORTHOLOGUE AFUA_1G17690)-RELATED"/>
    <property type="match status" value="1"/>
</dbReference>
<comment type="similarity">
    <text evidence="2">Belongs to the oxygen-dependent FAD-linked oxidoreductase family.</text>
</comment>
<dbReference type="InterPro" id="IPR016166">
    <property type="entry name" value="FAD-bd_PCMH"/>
</dbReference>
<name>A0A9X3S4J7_9ACTN</name>
<dbReference type="Pfam" id="PF01565">
    <property type="entry name" value="FAD_binding_4"/>
    <property type="match status" value="1"/>
</dbReference>
<sequence length="453" mass="47791">MTIIDSPRDELNLLRDLCGGAVALPGDDGYDAARSGFNLSLDQRPAAVVYPADAGEVADVVRAARRLGLRVAGQSTGHNAGPLGDLTGTVLVKTSGMGGVAIDAANRIARVGAGVLWEDVVDAAAPHGLLALHGSSPTVGVAGYSLGGGMGWLARSHGLQTNSLTAIELVTADGDLVRTDAGNDPDLFWALRGGGGNFGIVTALEFRLYEITEVYAGFMVWDWSEAARVLPVYAKWAVTAPDHVTTSFRIMQLPPLPEIPEPIRGRSIVIIDGAVQGDPAVIEPLRALAPEIDTFATMPAPALVRLHQDPEEPMPYKGDTALIDSLPEEAVEALLQMAGPKSGSPLTIVELRQLGGALGRREPGHGAVGGIDAEFVLFLCGMALDADMGAFMTGYMQRLKAALAPWSGQGHYLNFAEEQVDPSLTHDTDTWARLRAVKCRVDPDNVIHANHAI</sequence>
<dbReference type="PROSITE" id="PS51387">
    <property type="entry name" value="FAD_PCMH"/>
    <property type="match status" value="1"/>
</dbReference>
<dbReference type="InterPro" id="IPR050416">
    <property type="entry name" value="FAD-linked_Oxidoreductase"/>
</dbReference>
<dbReference type="PROSITE" id="PS00862">
    <property type="entry name" value="OX2_COVAL_FAD"/>
    <property type="match status" value="1"/>
</dbReference>
<reference evidence="7" key="1">
    <citation type="submission" date="2022-10" db="EMBL/GenBank/DDBJ databases">
        <title>The WGS of Solirubrobacter ginsenosidimutans DSM 21036.</title>
        <authorList>
            <person name="Jiang Z."/>
        </authorList>
    </citation>
    <scope>NUCLEOTIDE SEQUENCE</scope>
    <source>
        <strain evidence="7">DSM 21036</strain>
    </source>
</reference>
<dbReference type="EMBL" id="JAPDOD010000075">
    <property type="protein sequence ID" value="MDA0166770.1"/>
    <property type="molecule type" value="Genomic_DNA"/>
</dbReference>
<dbReference type="AlphaFoldDB" id="A0A9X3S4J7"/>
<dbReference type="GO" id="GO:0071949">
    <property type="term" value="F:FAD binding"/>
    <property type="evidence" value="ECO:0007669"/>
    <property type="project" value="InterPro"/>
</dbReference>
<dbReference type="PANTHER" id="PTHR42973:SF39">
    <property type="entry name" value="FAD-BINDING PCMH-TYPE DOMAIN-CONTAINING PROTEIN"/>
    <property type="match status" value="1"/>
</dbReference>
<comment type="caution">
    <text evidence="7">The sequence shown here is derived from an EMBL/GenBank/DDBJ whole genome shotgun (WGS) entry which is preliminary data.</text>
</comment>
<dbReference type="InterPro" id="IPR036318">
    <property type="entry name" value="FAD-bd_PCMH-like_sf"/>
</dbReference>
<keyword evidence="5" id="KW-0560">Oxidoreductase</keyword>
<evidence type="ECO:0000256" key="5">
    <source>
        <dbReference type="ARBA" id="ARBA00023002"/>
    </source>
</evidence>
<evidence type="ECO:0000259" key="6">
    <source>
        <dbReference type="PROSITE" id="PS51387"/>
    </source>
</evidence>
<evidence type="ECO:0000256" key="3">
    <source>
        <dbReference type="ARBA" id="ARBA00022630"/>
    </source>
</evidence>
<feature type="domain" description="FAD-binding PCMH-type" evidence="6">
    <location>
        <begin position="41"/>
        <end position="211"/>
    </location>
</feature>
<evidence type="ECO:0000256" key="1">
    <source>
        <dbReference type="ARBA" id="ARBA00001974"/>
    </source>
</evidence>
<evidence type="ECO:0000256" key="4">
    <source>
        <dbReference type="ARBA" id="ARBA00022827"/>
    </source>
</evidence>
<proteinExistence type="inferred from homology"/>
<dbReference type="InterPro" id="IPR006093">
    <property type="entry name" value="Oxy_OxRdtase_FAD_BS"/>
</dbReference>
<evidence type="ECO:0000256" key="2">
    <source>
        <dbReference type="ARBA" id="ARBA00005466"/>
    </source>
</evidence>
<accession>A0A9X3S4J7</accession>
<dbReference type="GO" id="GO:0016491">
    <property type="term" value="F:oxidoreductase activity"/>
    <property type="evidence" value="ECO:0007669"/>
    <property type="project" value="UniProtKB-KW"/>
</dbReference>
<dbReference type="SUPFAM" id="SSF56176">
    <property type="entry name" value="FAD-binding/transporter-associated domain-like"/>
    <property type="match status" value="1"/>
</dbReference>
<gene>
    <name evidence="7" type="ORF">OM076_41295</name>
</gene>
<dbReference type="Gene3D" id="3.30.43.10">
    <property type="entry name" value="Uridine Diphospho-n-acetylenolpyruvylglucosamine Reductase, domain 2"/>
    <property type="match status" value="1"/>
</dbReference>
<evidence type="ECO:0000313" key="7">
    <source>
        <dbReference type="EMBL" id="MDA0166770.1"/>
    </source>
</evidence>
<comment type="cofactor">
    <cofactor evidence="1">
        <name>FAD</name>
        <dbReference type="ChEBI" id="CHEBI:57692"/>
    </cofactor>
</comment>
<keyword evidence="8" id="KW-1185">Reference proteome</keyword>
<protein>
    <submittedName>
        <fullName evidence="7">FAD-binding oxidoreductase</fullName>
    </submittedName>
</protein>
<dbReference type="InterPro" id="IPR006094">
    <property type="entry name" value="Oxid_FAD_bind_N"/>
</dbReference>
<dbReference type="Gene3D" id="3.30.465.10">
    <property type="match status" value="1"/>
</dbReference>
<keyword evidence="4" id="KW-0274">FAD</keyword>
<dbReference type="InterPro" id="IPR016169">
    <property type="entry name" value="FAD-bd_PCMH_sub2"/>
</dbReference>
<organism evidence="7 8">
    <name type="scientific">Solirubrobacter ginsenosidimutans</name>
    <dbReference type="NCBI Taxonomy" id="490573"/>
    <lineage>
        <taxon>Bacteria</taxon>
        <taxon>Bacillati</taxon>
        <taxon>Actinomycetota</taxon>
        <taxon>Thermoleophilia</taxon>
        <taxon>Solirubrobacterales</taxon>
        <taxon>Solirubrobacteraceae</taxon>
        <taxon>Solirubrobacter</taxon>
    </lineage>
</organism>